<dbReference type="Proteomes" id="UP000030377">
    <property type="component" value="Unassembled WGS sequence"/>
</dbReference>
<keyword evidence="1" id="KW-0812">Transmembrane</keyword>
<evidence type="ECO:0000313" key="3">
    <source>
        <dbReference type="Proteomes" id="UP000030377"/>
    </source>
</evidence>
<evidence type="ECO:0000256" key="1">
    <source>
        <dbReference type="SAM" id="Phobius"/>
    </source>
</evidence>
<dbReference type="STRING" id="375.BKD09_RS11300"/>
<name>A0A0A3Z1B2_BRAJP</name>
<gene>
    <name evidence="2" type="ORF">MA20_12320</name>
</gene>
<sequence>MPRVSLTSRMLRRGPLEAIATAIIAAGVVMLMQPFFLTLYSWSFAVTLFGTVMFTIVSKVRE</sequence>
<dbReference type="AlphaFoldDB" id="A0A0A3Z1B2"/>
<feature type="transmembrane region" description="Helical" evidence="1">
    <location>
        <begin position="16"/>
        <end position="33"/>
    </location>
</feature>
<comment type="caution">
    <text evidence="2">The sequence shown here is derived from an EMBL/GenBank/DDBJ whole genome shotgun (WGS) entry which is preliminary data.</text>
</comment>
<keyword evidence="1" id="KW-1133">Transmembrane helix</keyword>
<dbReference type="EMBL" id="JRPN01000010">
    <property type="protein sequence ID" value="KGT79683.1"/>
    <property type="molecule type" value="Genomic_DNA"/>
</dbReference>
<proteinExistence type="predicted"/>
<feature type="transmembrane region" description="Helical" evidence="1">
    <location>
        <begin position="39"/>
        <end position="57"/>
    </location>
</feature>
<organism evidence="2 3">
    <name type="scientific">Bradyrhizobium japonicum</name>
    <dbReference type="NCBI Taxonomy" id="375"/>
    <lineage>
        <taxon>Bacteria</taxon>
        <taxon>Pseudomonadati</taxon>
        <taxon>Pseudomonadota</taxon>
        <taxon>Alphaproteobacteria</taxon>
        <taxon>Hyphomicrobiales</taxon>
        <taxon>Nitrobacteraceae</taxon>
        <taxon>Bradyrhizobium</taxon>
    </lineage>
</organism>
<protein>
    <submittedName>
        <fullName evidence="2">Uncharacterized protein</fullName>
    </submittedName>
</protein>
<keyword evidence="1" id="KW-0472">Membrane</keyword>
<reference evidence="2 3" key="1">
    <citation type="submission" date="2014-09" db="EMBL/GenBank/DDBJ databases">
        <title>Draft genome of Bradyrhizobium japonicum Is-34.</title>
        <authorList>
            <person name="Tsurumaru H."/>
            <person name="Yamakawa T."/>
            <person name="Hashimoto S."/>
            <person name="Okizaki K."/>
            <person name="Kanesaki Y."/>
            <person name="Yoshikawa H."/>
            <person name="Yajima S."/>
        </authorList>
    </citation>
    <scope>NUCLEOTIDE SEQUENCE [LARGE SCALE GENOMIC DNA]</scope>
    <source>
        <strain evidence="2 3">Is-34</strain>
    </source>
</reference>
<accession>A0A0A3Z1B2</accession>
<evidence type="ECO:0000313" key="2">
    <source>
        <dbReference type="EMBL" id="KGT79683.1"/>
    </source>
</evidence>